<dbReference type="PANTHER" id="PTHR19848">
    <property type="entry name" value="WD40 REPEAT PROTEIN"/>
    <property type="match status" value="1"/>
</dbReference>
<protein>
    <recommendedName>
        <fullName evidence="6">Anaphase-promoting complex subunit 4-like WD40 domain-containing protein</fullName>
    </recommendedName>
</protein>
<feature type="domain" description="Anaphase-promoting complex subunit 4-like WD40" evidence="6">
    <location>
        <begin position="110"/>
        <end position="169"/>
    </location>
</feature>
<evidence type="ECO:0000256" key="3">
    <source>
        <dbReference type="ARBA" id="ARBA00022737"/>
    </source>
</evidence>
<dbReference type="Pfam" id="PF12894">
    <property type="entry name" value="ANAPC4_WD40"/>
    <property type="match status" value="1"/>
</dbReference>
<evidence type="ECO:0000256" key="1">
    <source>
        <dbReference type="ARBA" id="ARBA00004123"/>
    </source>
</evidence>
<keyword evidence="4" id="KW-0539">Nucleus</keyword>
<keyword evidence="3" id="KW-0677">Repeat</keyword>
<evidence type="ECO:0000256" key="2">
    <source>
        <dbReference type="ARBA" id="ARBA00022574"/>
    </source>
</evidence>
<dbReference type="PANTHER" id="PTHR19848:SF0">
    <property type="entry name" value="NOTCHLESS PROTEIN HOMOLOG 1"/>
    <property type="match status" value="1"/>
</dbReference>
<keyword evidence="2 5" id="KW-0853">WD repeat</keyword>
<dbReference type="AlphaFoldDB" id="A0A6B2LBY2"/>
<accession>A0A6B2LBY2</accession>
<dbReference type="SMART" id="SM00320">
    <property type="entry name" value="WD40"/>
    <property type="match status" value="3"/>
</dbReference>
<organism evidence="7">
    <name type="scientific">Arcella intermedia</name>
    <dbReference type="NCBI Taxonomy" id="1963864"/>
    <lineage>
        <taxon>Eukaryota</taxon>
        <taxon>Amoebozoa</taxon>
        <taxon>Tubulinea</taxon>
        <taxon>Elardia</taxon>
        <taxon>Arcellinida</taxon>
        <taxon>Sphaerothecina</taxon>
        <taxon>Arcellidae</taxon>
        <taxon>Arcella</taxon>
    </lineage>
</organism>
<comment type="subcellular location">
    <subcellularLocation>
        <location evidence="1">Nucleus</location>
    </subcellularLocation>
</comment>
<proteinExistence type="predicted"/>
<dbReference type="PROSITE" id="PS50082">
    <property type="entry name" value="WD_REPEATS_2"/>
    <property type="match status" value="1"/>
</dbReference>
<dbReference type="InterPro" id="IPR001680">
    <property type="entry name" value="WD40_rpt"/>
</dbReference>
<dbReference type="GO" id="GO:0000027">
    <property type="term" value="P:ribosomal large subunit assembly"/>
    <property type="evidence" value="ECO:0007669"/>
    <property type="project" value="TreeGrafter"/>
</dbReference>
<feature type="repeat" description="WD" evidence="5">
    <location>
        <begin position="28"/>
        <end position="68"/>
    </location>
</feature>
<dbReference type="Pfam" id="PF00400">
    <property type="entry name" value="WD40"/>
    <property type="match status" value="1"/>
</dbReference>
<dbReference type="InterPro" id="IPR015943">
    <property type="entry name" value="WD40/YVTN_repeat-like_dom_sf"/>
</dbReference>
<evidence type="ECO:0000256" key="4">
    <source>
        <dbReference type="ARBA" id="ARBA00023242"/>
    </source>
</evidence>
<evidence type="ECO:0000259" key="6">
    <source>
        <dbReference type="Pfam" id="PF12894"/>
    </source>
</evidence>
<dbReference type="InterPro" id="IPR036322">
    <property type="entry name" value="WD40_repeat_dom_sf"/>
</dbReference>
<reference evidence="7" key="1">
    <citation type="journal article" date="2020" name="J. Eukaryot. Microbiol.">
        <title>De novo Sequencing, Assembly and Annotation of the Transcriptome for the Free-Living Testate Amoeba Arcella intermedia.</title>
        <authorList>
            <person name="Ribeiro G.M."/>
            <person name="Porfirio-Sousa A.L."/>
            <person name="Maurer-Alcala X.X."/>
            <person name="Katz L.A."/>
            <person name="Lahr D.J.G."/>
        </authorList>
    </citation>
    <scope>NUCLEOTIDE SEQUENCE</scope>
</reference>
<sequence>MITCGRDSSIRQWTLNTNHSTIRHHLSYEHHSDWVNDILMLNQNYLLSCSSDTTLNVWGVGSPRVLHSFTKHQDYVKALASPYATVAPFKPASAGLDGNVFIWDFEKQQAENLFTMGQSNNSASIYSLVMSGNGDMVAIGTSTKRVKVYDIKSGKKIISLKEHVDNVKALLTDTYGKVIVSGTVLFGLIGILRCYCKVALMPPLNCGICDSLSAVVQPSKKYTTVCGRWLGITQDKDSYKLQLEMKEESSSSLEEEMVLFTEQTLKHRKVNWCARKHFPF</sequence>
<evidence type="ECO:0000256" key="5">
    <source>
        <dbReference type="PROSITE-ProRule" id="PRU00221"/>
    </source>
</evidence>
<dbReference type="SUPFAM" id="SSF50978">
    <property type="entry name" value="WD40 repeat-like"/>
    <property type="match status" value="1"/>
</dbReference>
<dbReference type="GO" id="GO:0005730">
    <property type="term" value="C:nucleolus"/>
    <property type="evidence" value="ECO:0007669"/>
    <property type="project" value="TreeGrafter"/>
</dbReference>
<dbReference type="GO" id="GO:0007219">
    <property type="term" value="P:Notch signaling pathway"/>
    <property type="evidence" value="ECO:0007669"/>
    <property type="project" value="TreeGrafter"/>
</dbReference>
<evidence type="ECO:0000313" key="7">
    <source>
        <dbReference type="EMBL" id="NDV34228.1"/>
    </source>
</evidence>
<dbReference type="EMBL" id="GIBP01005259">
    <property type="protein sequence ID" value="NDV34228.1"/>
    <property type="molecule type" value="Transcribed_RNA"/>
</dbReference>
<name>A0A6B2LBY2_9EUKA</name>
<dbReference type="InterPro" id="IPR024977">
    <property type="entry name" value="Apc4-like_WD40_dom"/>
</dbReference>
<dbReference type="Gene3D" id="2.130.10.10">
    <property type="entry name" value="YVTN repeat-like/Quinoprotein amine dehydrogenase"/>
    <property type="match status" value="1"/>
</dbReference>